<keyword evidence="1" id="KW-0030">Aminoacyl-tRNA synthetase</keyword>
<comment type="caution">
    <text evidence="1">The sequence shown here is derived from an EMBL/GenBank/DDBJ whole genome shotgun (WGS) entry which is preliminary data.</text>
</comment>
<feature type="non-terminal residue" evidence="1">
    <location>
        <position position="127"/>
    </location>
</feature>
<dbReference type="GO" id="GO:0005524">
    <property type="term" value="F:ATP binding"/>
    <property type="evidence" value="ECO:0007669"/>
    <property type="project" value="InterPro"/>
</dbReference>
<dbReference type="AlphaFoldDB" id="J9BSX7"/>
<evidence type="ECO:0000313" key="1">
    <source>
        <dbReference type="EMBL" id="EJW90655.1"/>
    </source>
</evidence>
<reference evidence="1" key="1">
    <citation type="journal article" date="2012" name="PLoS ONE">
        <title>Gene sets for utilization of primary and secondary nutrition supplies in the distal gut of endangered iberian lynx.</title>
        <authorList>
            <person name="Alcaide M."/>
            <person name="Messina E."/>
            <person name="Richter M."/>
            <person name="Bargiela R."/>
            <person name="Peplies J."/>
            <person name="Huws S.A."/>
            <person name="Newbold C.J."/>
            <person name="Golyshin P.N."/>
            <person name="Simon M.A."/>
            <person name="Lopez G."/>
            <person name="Yakimov M.M."/>
            <person name="Ferrer M."/>
        </authorList>
    </citation>
    <scope>NUCLEOTIDE SEQUENCE</scope>
</reference>
<name>J9BSX7_9ZZZZ</name>
<gene>
    <name evidence="1" type="ORF">EVA_21238</name>
</gene>
<dbReference type="GO" id="GO:0004820">
    <property type="term" value="F:glycine-tRNA ligase activity"/>
    <property type="evidence" value="ECO:0007669"/>
    <property type="project" value="UniProtKB-EC"/>
</dbReference>
<sequence length="127" mass="13380">QAFAQGVAQHLNQRGFLAEGSMTTAYGAPRRLAVHITNVLAKSPDEAFTQKLVPVRVGIAADGSATPALTKKMATLGITCDVADLKRVNDGKNEQLVFEGVRSGIELAEGLQQALDASIKSLPIPKV</sequence>
<accession>J9BSX7</accession>
<dbReference type="GO" id="GO:0005737">
    <property type="term" value="C:cytoplasm"/>
    <property type="evidence" value="ECO:0007669"/>
    <property type="project" value="InterPro"/>
</dbReference>
<dbReference type="GO" id="GO:0006426">
    <property type="term" value="P:glycyl-tRNA aminoacylation"/>
    <property type="evidence" value="ECO:0007669"/>
    <property type="project" value="InterPro"/>
</dbReference>
<dbReference type="EC" id="6.1.1.14" evidence="1"/>
<proteinExistence type="predicted"/>
<dbReference type="InterPro" id="IPR015944">
    <property type="entry name" value="Gly-tRNA-synth_bsu"/>
</dbReference>
<keyword evidence="1" id="KW-0436">Ligase</keyword>
<protein>
    <submittedName>
        <fullName evidence="1">Glycyl-tRNA synthetase, class IIc, beta subunit</fullName>
        <ecNumber evidence="1">6.1.1.14</ecNumber>
    </submittedName>
</protein>
<dbReference type="Pfam" id="PF02092">
    <property type="entry name" value="tRNA_synt_2f"/>
    <property type="match status" value="1"/>
</dbReference>
<dbReference type="EMBL" id="AMCI01008700">
    <property type="protein sequence ID" value="EJW90655.1"/>
    <property type="molecule type" value="Genomic_DNA"/>
</dbReference>
<feature type="non-terminal residue" evidence="1">
    <location>
        <position position="1"/>
    </location>
</feature>
<organism evidence="1">
    <name type="scientific">gut metagenome</name>
    <dbReference type="NCBI Taxonomy" id="749906"/>
    <lineage>
        <taxon>unclassified sequences</taxon>
        <taxon>metagenomes</taxon>
        <taxon>organismal metagenomes</taxon>
    </lineage>
</organism>